<dbReference type="EMBL" id="FOKV01000002">
    <property type="protein sequence ID" value="SFC13085.1"/>
    <property type="molecule type" value="Genomic_DNA"/>
</dbReference>
<dbReference type="STRING" id="1334022.SAMN04487907_102348"/>
<feature type="transmembrane region" description="Helical" evidence="1">
    <location>
        <begin position="167"/>
        <end position="192"/>
    </location>
</feature>
<keyword evidence="1" id="KW-1133">Transmembrane helix</keyword>
<name>A0A1I1GNQ9_9FLAO</name>
<accession>A0A1I1GNQ9</accession>
<dbReference type="Proteomes" id="UP000199438">
    <property type="component" value="Unassembled WGS sequence"/>
</dbReference>
<gene>
    <name evidence="2" type="ORF">SAMN04487907_102348</name>
</gene>
<evidence type="ECO:0000313" key="2">
    <source>
        <dbReference type="EMBL" id="SFC13085.1"/>
    </source>
</evidence>
<feature type="transmembrane region" description="Helical" evidence="1">
    <location>
        <begin position="37"/>
        <end position="58"/>
    </location>
</feature>
<dbReference type="RefSeq" id="WP_092541365.1">
    <property type="nucleotide sequence ID" value="NZ_FOKV01000002.1"/>
</dbReference>
<evidence type="ECO:0000256" key="1">
    <source>
        <dbReference type="SAM" id="Phobius"/>
    </source>
</evidence>
<organism evidence="2 3">
    <name type="scientific">Zunongwangia mangrovi</name>
    <dbReference type="NCBI Taxonomy" id="1334022"/>
    <lineage>
        <taxon>Bacteria</taxon>
        <taxon>Pseudomonadati</taxon>
        <taxon>Bacteroidota</taxon>
        <taxon>Flavobacteriia</taxon>
        <taxon>Flavobacteriales</taxon>
        <taxon>Flavobacteriaceae</taxon>
        <taxon>Zunongwangia</taxon>
    </lineage>
</organism>
<feature type="transmembrane region" description="Helical" evidence="1">
    <location>
        <begin position="125"/>
        <end position="147"/>
    </location>
</feature>
<reference evidence="3" key="1">
    <citation type="submission" date="2016-10" db="EMBL/GenBank/DDBJ databases">
        <authorList>
            <person name="Varghese N."/>
            <person name="Submissions S."/>
        </authorList>
    </citation>
    <scope>NUCLEOTIDE SEQUENCE [LARGE SCALE GENOMIC DNA]</scope>
    <source>
        <strain evidence="3">DSM 24499</strain>
    </source>
</reference>
<dbReference type="OrthoDB" id="709028at2"/>
<keyword evidence="1" id="KW-0812">Transmembrane</keyword>
<keyword evidence="1" id="KW-0472">Membrane</keyword>
<dbReference type="AlphaFoldDB" id="A0A1I1GNQ9"/>
<proteinExistence type="predicted"/>
<protein>
    <submittedName>
        <fullName evidence="2">Uncharacterized protein</fullName>
    </submittedName>
</protein>
<sequence length="213" mass="25185">MDGLELLKKNWKSQEATLPQVSYDEIYKMIWKRSSSIVKWIFIISICEFLFGVILNVGLADEEYWNSLEQLQIKEITIWAYGINYLITIYFMFRFYMNYRQINSTSSAKRLMKDIIKTRKTVKSYILYVLISLAVVTLSLFYLIAYHHIENTQVADSSAYVFDALDWLKFTGITIIGLGIFLGVIWFFYQLLYGILLKRLKKNYTQLENLDCD</sequence>
<feature type="transmembrane region" description="Helical" evidence="1">
    <location>
        <begin position="78"/>
        <end position="97"/>
    </location>
</feature>
<evidence type="ECO:0000313" key="3">
    <source>
        <dbReference type="Proteomes" id="UP000199438"/>
    </source>
</evidence>
<keyword evidence="3" id="KW-1185">Reference proteome</keyword>